<feature type="chain" id="PRO_5020526106" evidence="1">
    <location>
        <begin position="22"/>
        <end position="189"/>
    </location>
</feature>
<dbReference type="OrthoDB" id="511546at2"/>
<dbReference type="CDD" id="cd20750">
    <property type="entry name" value="cyt_c_I"/>
    <property type="match status" value="1"/>
</dbReference>
<organism evidence="3 4">
    <name type="scientific">Nitrosococcus wardiae</name>
    <dbReference type="NCBI Taxonomy" id="1814290"/>
    <lineage>
        <taxon>Bacteria</taxon>
        <taxon>Pseudomonadati</taxon>
        <taxon>Pseudomonadota</taxon>
        <taxon>Gammaproteobacteria</taxon>
        <taxon>Chromatiales</taxon>
        <taxon>Chromatiaceae</taxon>
        <taxon>Nitrosococcus</taxon>
    </lineage>
</organism>
<evidence type="ECO:0000313" key="4">
    <source>
        <dbReference type="Proteomes" id="UP000294325"/>
    </source>
</evidence>
<gene>
    <name evidence="3" type="ORF">E3U44_06740</name>
</gene>
<dbReference type="InterPro" id="IPR032033">
    <property type="entry name" value="Cytochrome_P460"/>
</dbReference>
<dbReference type="AlphaFoldDB" id="A0A4V1AVT3"/>
<feature type="domain" description="Cytochrome P460" evidence="2">
    <location>
        <begin position="48"/>
        <end position="175"/>
    </location>
</feature>
<dbReference type="Pfam" id="PF16694">
    <property type="entry name" value="Cytochrome_P460"/>
    <property type="match status" value="1"/>
</dbReference>
<name>A0A4V1AVT3_9GAMM</name>
<reference evidence="3 4" key="1">
    <citation type="submission" date="2019-03" db="EMBL/GenBank/DDBJ databases">
        <title>The genome sequence of Nitrosococcus wardiae strain D1FHST reveals the archetypal metabolic capacity of ammonia-oxidizing Gammaproteobacteria.</title>
        <authorList>
            <person name="Wang L."/>
            <person name="Lim C.K."/>
            <person name="Hanson T.E."/>
            <person name="Dang H."/>
            <person name="Klotz M.G."/>
        </authorList>
    </citation>
    <scope>NUCLEOTIDE SEQUENCE [LARGE SCALE GENOMIC DNA]</scope>
    <source>
        <strain evidence="3 4">D1FHS</strain>
    </source>
</reference>
<keyword evidence="4" id="KW-1185">Reference proteome</keyword>
<dbReference type="EMBL" id="CP038033">
    <property type="protein sequence ID" value="QBQ54235.1"/>
    <property type="molecule type" value="Genomic_DNA"/>
</dbReference>
<dbReference type="RefSeq" id="WP_134357351.1">
    <property type="nucleotide sequence ID" value="NZ_CP038033.1"/>
</dbReference>
<dbReference type="Proteomes" id="UP000294325">
    <property type="component" value="Chromosome"/>
</dbReference>
<protein>
    <submittedName>
        <fullName evidence="3">Cytochrome C</fullName>
    </submittedName>
</protein>
<dbReference type="Gene3D" id="3.50.70.20">
    <property type="entry name" value="Cytochrome P460"/>
    <property type="match status" value="1"/>
</dbReference>
<sequence length="189" mass="21194">MRTQAIMVLAASLGMAVGAYGQQGSELPFSAYVDQQGSIRLPKEIRSHWVHLGSWAVMDKNASGYGFHDVYTQPEAVAVYQESGQFPDGTVLVKEIREIVEGELTTGQARWAAAPKVWFVMIKDKKGRFPNHPNWGEGWGWALFEAKDPATNVSQNWQQDCRSCHVPAQESDWVYIEGYPTLKPLHSQK</sequence>
<evidence type="ECO:0000313" key="3">
    <source>
        <dbReference type="EMBL" id="QBQ54235.1"/>
    </source>
</evidence>
<proteinExistence type="predicted"/>
<feature type="signal peptide" evidence="1">
    <location>
        <begin position="1"/>
        <end position="21"/>
    </location>
</feature>
<evidence type="ECO:0000256" key="1">
    <source>
        <dbReference type="SAM" id="SignalP"/>
    </source>
</evidence>
<keyword evidence="1" id="KW-0732">Signal</keyword>
<evidence type="ECO:0000259" key="2">
    <source>
        <dbReference type="Pfam" id="PF16694"/>
    </source>
</evidence>
<dbReference type="KEGG" id="nwr:E3U44_06740"/>
<accession>A0A4V1AVT3</accession>
<dbReference type="InterPro" id="IPR038142">
    <property type="entry name" value="Cytochrome_P460_sp"/>
</dbReference>